<name>A0A1V3L0L9_9PAST</name>
<gene>
    <name evidence="1" type="ORF">BKG93_10115</name>
</gene>
<evidence type="ECO:0000313" key="1">
    <source>
        <dbReference type="EMBL" id="OOF83459.1"/>
    </source>
</evidence>
<protein>
    <recommendedName>
        <fullName evidence="3">Addiction module toxin, HicA family</fullName>
    </recommendedName>
</protein>
<comment type="caution">
    <text evidence="1">The sequence shown here is derived from an EMBL/GenBank/DDBJ whole genome shotgun (WGS) entry which is preliminary data.</text>
</comment>
<evidence type="ECO:0000313" key="2">
    <source>
        <dbReference type="Proteomes" id="UP000189549"/>
    </source>
</evidence>
<accession>A0A1V3L0L9</accession>
<dbReference type="RefSeq" id="WP_077476932.1">
    <property type="nucleotide sequence ID" value="NZ_MLAH01000065.1"/>
</dbReference>
<sequence>MKKFSSDKHIHQHIKKLIREGWTFNRRSKHSELRSKDGKQKIFLSVSPSDKRAYMKFKSNLKKMGFVQQRENV</sequence>
<reference evidence="1 2" key="1">
    <citation type="submission" date="2016-10" db="EMBL/GenBank/DDBJ databases">
        <title>Rodentibacter gen. nov. and new species.</title>
        <authorList>
            <person name="Christensen H."/>
        </authorList>
    </citation>
    <scope>NUCLEOTIDE SEQUENCE [LARGE SCALE GENOMIC DNA]</scope>
    <source>
        <strain evidence="1 2">Ppn157</strain>
    </source>
</reference>
<dbReference type="EMBL" id="MLAH01000065">
    <property type="protein sequence ID" value="OOF83459.1"/>
    <property type="molecule type" value="Genomic_DNA"/>
</dbReference>
<dbReference type="AlphaFoldDB" id="A0A1V3L0L9"/>
<evidence type="ECO:0008006" key="3">
    <source>
        <dbReference type="Google" id="ProtNLM"/>
    </source>
</evidence>
<organism evidence="1 2">
    <name type="scientific">Rodentibacter ratti</name>
    <dbReference type="NCBI Taxonomy" id="1906745"/>
    <lineage>
        <taxon>Bacteria</taxon>
        <taxon>Pseudomonadati</taxon>
        <taxon>Pseudomonadota</taxon>
        <taxon>Gammaproteobacteria</taxon>
        <taxon>Pasteurellales</taxon>
        <taxon>Pasteurellaceae</taxon>
        <taxon>Rodentibacter</taxon>
    </lineage>
</organism>
<proteinExistence type="predicted"/>
<dbReference type="Proteomes" id="UP000189549">
    <property type="component" value="Unassembled WGS sequence"/>
</dbReference>